<dbReference type="SUPFAM" id="SSF53098">
    <property type="entry name" value="Ribonuclease H-like"/>
    <property type="match status" value="1"/>
</dbReference>
<organism evidence="1 2">
    <name type="scientific">Dactylosporangium darangshiense</name>
    <dbReference type="NCBI Taxonomy" id="579108"/>
    <lineage>
        <taxon>Bacteria</taxon>
        <taxon>Bacillati</taxon>
        <taxon>Actinomycetota</taxon>
        <taxon>Actinomycetes</taxon>
        <taxon>Micromonosporales</taxon>
        <taxon>Micromonosporaceae</taxon>
        <taxon>Dactylosporangium</taxon>
    </lineage>
</organism>
<accession>A0ABP8DHZ4</accession>
<evidence type="ECO:0008006" key="3">
    <source>
        <dbReference type="Google" id="ProtNLM"/>
    </source>
</evidence>
<evidence type="ECO:0000313" key="2">
    <source>
        <dbReference type="Proteomes" id="UP001500620"/>
    </source>
</evidence>
<dbReference type="EMBL" id="BAABAT010000023">
    <property type="protein sequence ID" value="GAA4256249.1"/>
    <property type="molecule type" value="Genomic_DNA"/>
</dbReference>
<evidence type="ECO:0000313" key="1">
    <source>
        <dbReference type="EMBL" id="GAA4256249.1"/>
    </source>
</evidence>
<dbReference type="Proteomes" id="UP001500620">
    <property type="component" value="Unassembled WGS sequence"/>
</dbReference>
<comment type="caution">
    <text evidence="1">The sequence shown here is derived from an EMBL/GenBank/DDBJ whole genome shotgun (WGS) entry which is preliminary data.</text>
</comment>
<dbReference type="InterPro" id="IPR012337">
    <property type="entry name" value="RNaseH-like_sf"/>
</dbReference>
<proteinExistence type="predicted"/>
<gene>
    <name evidence="1" type="ORF">GCM10022255_068360</name>
</gene>
<reference evidence="2" key="1">
    <citation type="journal article" date="2019" name="Int. J. Syst. Evol. Microbiol.">
        <title>The Global Catalogue of Microorganisms (GCM) 10K type strain sequencing project: providing services to taxonomists for standard genome sequencing and annotation.</title>
        <authorList>
            <consortium name="The Broad Institute Genomics Platform"/>
            <consortium name="The Broad Institute Genome Sequencing Center for Infectious Disease"/>
            <person name="Wu L."/>
            <person name="Ma J."/>
        </authorList>
    </citation>
    <scope>NUCLEOTIDE SEQUENCE [LARGE SCALE GENOMIC DNA]</scope>
    <source>
        <strain evidence="2">JCM 17441</strain>
    </source>
</reference>
<keyword evidence="2" id="KW-1185">Reference proteome</keyword>
<protein>
    <recommendedName>
        <fullName evidence="3">Integrase catalytic domain-containing protein</fullName>
    </recommendedName>
</protein>
<name>A0ABP8DHZ4_9ACTN</name>
<sequence length="136" mass="14674">MLRRLVETSQYTGAQHAHLASKHGVRLSVGRRGPCWDNAVAESFFATIKPNSSTGKPGPPRATARQAIFEYIDGPRSPPPVLARLPRPAVGCRDVGRHRPSSPSKTWGSWCSASCRSLTGVADRVETVLRAVSDNA</sequence>